<protein>
    <submittedName>
        <fullName evidence="2">Uncharacterized protein</fullName>
    </submittedName>
</protein>
<sequence length="118" mass="13211">MPENNLVSCNDDPPYPPPTFSPNFFYAHPKPSQTARSKTLSLSAPNQPGMLFQTPLLRRTDQLCLVILRLLHVPQKRLAVTLMHSHVALKFNSNLALGQGGTWDSDDESRRNRVTSSN</sequence>
<gene>
    <name evidence="2" type="ORF">AYBTSS11_LOCUS23781</name>
</gene>
<proteinExistence type="predicted"/>
<evidence type="ECO:0000313" key="2">
    <source>
        <dbReference type="EMBL" id="CAJ1971776.1"/>
    </source>
</evidence>
<organism evidence="2 3">
    <name type="scientific">Sphenostylis stenocarpa</name>
    <dbReference type="NCBI Taxonomy" id="92480"/>
    <lineage>
        <taxon>Eukaryota</taxon>
        <taxon>Viridiplantae</taxon>
        <taxon>Streptophyta</taxon>
        <taxon>Embryophyta</taxon>
        <taxon>Tracheophyta</taxon>
        <taxon>Spermatophyta</taxon>
        <taxon>Magnoliopsida</taxon>
        <taxon>eudicotyledons</taxon>
        <taxon>Gunneridae</taxon>
        <taxon>Pentapetalae</taxon>
        <taxon>rosids</taxon>
        <taxon>fabids</taxon>
        <taxon>Fabales</taxon>
        <taxon>Fabaceae</taxon>
        <taxon>Papilionoideae</taxon>
        <taxon>50 kb inversion clade</taxon>
        <taxon>NPAAA clade</taxon>
        <taxon>indigoferoid/millettioid clade</taxon>
        <taxon>Phaseoleae</taxon>
        <taxon>Sphenostylis</taxon>
    </lineage>
</organism>
<dbReference type="AlphaFoldDB" id="A0AA86T901"/>
<dbReference type="EMBL" id="OY731405">
    <property type="protein sequence ID" value="CAJ1971776.1"/>
    <property type="molecule type" value="Genomic_DNA"/>
</dbReference>
<dbReference type="Gramene" id="rna-AYBTSS11_LOCUS23781">
    <property type="protein sequence ID" value="CAJ1971776.1"/>
    <property type="gene ID" value="gene-AYBTSS11_LOCUS23781"/>
</dbReference>
<keyword evidence="3" id="KW-1185">Reference proteome</keyword>
<accession>A0AA86T901</accession>
<evidence type="ECO:0000256" key="1">
    <source>
        <dbReference type="SAM" id="MobiDB-lite"/>
    </source>
</evidence>
<dbReference type="Proteomes" id="UP001189624">
    <property type="component" value="Chromosome 8"/>
</dbReference>
<evidence type="ECO:0000313" key="3">
    <source>
        <dbReference type="Proteomes" id="UP001189624"/>
    </source>
</evidence>
<feature type="region of interest" description="Disordered" evidence="1">
    <location>
        <begin position="98"/>
        <end position="118"/>
    </location>
</feature>
<name>A0AA86T901_9FABA</name>
<reference evidence="2" key="1">
    <citation type="submission" date="2023-10" db="EMBL/GenBank/DDBJ databases">
        <authorList>
            <person name="Domelevo Entfellner J.-B."/>
        </authorList>
    </citation>
    <scope>NUCLEOTIDE SEQUENCE</scope>
</reference>